<feature type="transmembrane region" description="Helical" evidence="1">
    <location>
        <begin position="50"/>
        <end position="76"/>
    </location>
</feature>
<feature type="transmembrane region" description="Helical" evidence="1">
    <location>
        <begin position="6"/>
        <end position="29"/>
    </location>
</feature>
<comment type="caution">
    <text evidence="2">The sequence shown here is derived from an EMBL/GenBank/DDBJ whole genome shotgun (WGS) entry which is preliminary data.</text>
</comment>
<name>A0A7C3YEN6_9EURY</name>
<keyword evidence="1" id="KW-1133">Transmembrane helix</keyword>
<evidence type="ECO:0008006" key="3">
    <source>
        <dbReference type="Google" id="ProtNLM"/>
    </source>
</evidence>
<dbReference type="EMBL" id="DTPI01000015">
    <property type="protein sequence ID" value="HGE65979.1"/>
    <property type="molecule type" value="Genomic_DNA"/>
</dbReference>
<feature type="transmembrane region" description="Helical" evidence="1">
    <location>
        <begin position="96"/>
        <end position="119"/>
    </location>
</feature>
<evidence type="ECO:0000313" key="2">
    <source>
        <dbReference type="EMBL" id="HGE65979.1"/>
    </source>
</evidence>
<proteinExistence type="predicted"/>
<sequence length="141" mass="15925">MRTGISLIAAFFLFMFALSLFTSASILLFKDEFIKELKRFDIPPDIDLTSMISMTFFIGCVYSVLCLVAGVGLLVLKEWGRKLALLLSLLHMVYGILTVALIPPSVINLIIGLSIFIYLNRKSVRDEFKHLSIEEKILGRH</sequence>
<keyword evidence="1" id="KW-0472">Membrane</keyword>
<accession>A0A7C3YEN6</accession>
<dbReference type="AlphaFoldDB" id="A0A7C3YEN6"/>
<organism evidence="2">
    <name type="scientific">Geoglobus ahangari</name>
    <dbReference type="NCBI Taxonomy" id="113653"/>
    <lineage>
        <taxon>Archaea</taxon>
        <taxon>Methanobacteriati</taxon>
        <taxon>Methanobacteriota</taxon>
        <taxon>Archaeoglobi</taxon>
        <taxon>Archaeoglobales</taxon>
        <taxon>Archaeoglobaceae</taxon>
        <taxon>Geoglobus</taxon>
    </lineage>
</organism>
<reference evidence="2" key="1">
    <citation type="journal article" date="2020" name="mSystems">
        <title>Genome- and Community-Level Interaction Insights into Carbon Utilization and Element Cycling Functions of Hydrothermarchaeota in Hydrothermal Sediment.</title>
        <authorList>
            <person name="Zhou Z."/>
            <person name="Liu Y."/>
            <person name="Xu W."/>
            <person name="Pan J."/>
            <person name="Luo Z.H."/>
            <person name="Li M."/>
        </authorList>
    </citation>
    <scope>NUCLEOTIDE SEQUENCE [LARGE SCALE GENOMIC DNA]</scope>
    <source>
        <strain evidence="2">SpSt-97</strain>
    </source>
</reference>
<evidence type="ECO:0000256" key="1">
    <source>
        <dbReference type="SAM" id="Phobius"/>
    </source>
</evidence>
<protein>
    <recommendedName>
        <fullName evidence="3">DUF4064 domain-containing protein</fullName>
    </recommendedName>
</protein>
<gene>
    <name evidence="2" type="ORF">ENX77_02465</name>
</gene>
<keyword evidence="1" id="KW-0812">Transmembrane</keyword>